<feature type="compositionally biased region" description="Basic and acidic residues" evidence="5">
    <location>
        <begin position="1562"/>
        <end position="1578"/>
    </location>
</feature>
<feature type="compositionally biased region" description="Basic and acidic residues" evidence="5">
    <location>
        <begin position="1959"/>
        <end position="1970"/>
    </location>
</feature>
<feature type="region of interest" description="Disordered" evidence="5">
    <location>
        <begin position="1145"/>
        <end position="1188"/>
    </location>
</feature>
<dbReference type="InterPro" id="IPR040007">
    <property type="entry name" value="Tho2"/>
</dbReference>
<feature type="domain" description="THO complex subunit 2 N-terminal" evidence="8">
    <location>
        <begin position="138"/>
        <end position="860"/>
    </location>
</feature>
<feature type="compositionally biased region" description="Gly residues" evidence="5">
    <location>
        <begin position="1850"/>
        <end position="1859"/>
    </location>
</feature>
<feature type="compositionally biased region" description="Pro residues" evidence="5">
    <location>
        <begin position="117"/>
        <end position="129"/>
    </location>
</feature>
<comment type="subcellular location">
    <subcellularLocation>
        <location evidence="1">Nucleus</location>
    </subcellularLocation>
</comment>
<dbReference type="GeneID" id="39583766"/>
<dbReference type="GO" id="GO:0006397">
    <property type="term" value="P:mRNA processing"/>
    <property type="evidence" value="ECO:0007669"/>
    <property type="project" value="InterPro"/>
</dbReference>
<dbReference type="Pfam" id="PF11262">
    <property type="entry name" value="Tho2"/>
    <property type="match status" value="1"/>
</dbReference>
<feature type="compositionally biased region" description="Low complexity" evidence="5">
    <location>
        <begin position="1602"/>
        <end position="1641"/>
    </location>
</feature>
<evidence type="ECO:0000256" key="3">
    <source>
        <dbReference type="ARBA" id="ARBA00019596"/>
    </source>
</evidence>
<dbReference type="STRING" id="1314773.A0A3N2Q1X2"/>
<evidence type="ECO:0000313" key="9">
    <source>
        <dbReference type="EMBL" id="ROT40747.1"/>
    </source>
</evidence>
<evidence type="ECO:0000256" key="5">
    <source>
        <dbReference type="SAM" id="MobiDB-lite"/>
    </source>
</evidence>
<feature type="compositionally biased region" description="Basic and acidic residues" evidence="5">
    <location>
        <begin position="2037"/>
        <end position="2057"/>
    </location>
</feature>
<evidence type="ECO:0000256" key="1">
    <source>
        <dbReference type="ARBA" id="ARBA00004123"/>
    </source>
</evidence>
<feature type="compositionally biased region" description="Basic and acidic residues" evidence="5">
    <location>
        <begin position="1917"/>
        <end position="1930"/>
    </location>
</feature>
<comment type="similarity">
    <text evidence="2">Belongs to the THOC2 family.</text>
</comment>
<dbReference type="GO" id="GO:0000445">
    <property type="term" value="C:THO complex part of transcription export complex"/>
    <property type="evidence" value="ECO:0007669"/>
    <property type="project" value="TreeGrafter"/>
</dbReference>
<feature type="compositionally biased region" description="Basic and acidic residues" evidence="5">
    <location>
        <begin position="2376"/>
        <end position="2386"/>
    </location>
</feature>
<feature type="compositionally biased region" description="Basic and acidic residues" evidence="5">
    <location>
        <begin position="591"/>
        <end position="602"/>
    </location>
</feature>
<dbReference type="RefSeq" id="XP_028468553.1">
    <property type="nucleotide sequence ID" value="XM_028615289.1"/>
</dbReference>
<evidence type="ECO:0000259" key="6">
    <source>
        <dbReference type="Pfam" id="PF11262"/>
    </source>
</evidence>
<dbReference type="GO" id="GO:0006406">
    <property type="term" value="P:mRNA export from nucleus"/>
    <property type="evidence" value="ECO:0007669"/>
    <property type="project" value="InterPro"/>
</dbReference>
<dbReference type="InterPro" id="IPR021418">
    <property type="entry name" value="THO_THOC2_C"/>
</dbReference>
<feature type="compositionally biased region" description="Basic and acidic residues" evidence="5">
    <location>
        <begin position="2254"/>
        <end position="2366"/>
    </location>
</feature>
<evidence type="ECO:0000259" key="8">
    <source>
        <dbReference type="Pfam" id="PF16134"/>
    </source>
</evidence>
<dbReference type="PANTHER" id="PTHR21597">
    <property type="entry name" value="THO2 PROTEIN"/>
    <property type="match status" value="1"/>
</dbReference>
<feature type="compositionally biased region" description="Low complexity" evidence="5">
    <location>
        <begin position="2012"/>
        <end position="2025"/>
    </location>
</feature>
<dbReference type="GO" id="GO:0003729">
    <property type="term" value="F:mRNA binding"/>
    <property type="evidence" value="ECO:0007669"/>
    <property type="project" value="TreeGrafter"/>
</dbReference>
<dbReference type="InterPro" id="IPR032302">
    <property type="entry name" value="THOC2_N"/>
</dbReference>
<evidence type="ECO:0000256" key="4">
    <source>
        <dbReference type="ARBA" id="ARBA00023242"/>
    </source>
</evidence>
<feature type="compositionally biased region" description="Low complexity" evidence="5">
    <location>
        <begin position="2221"/>
        <end position="2231"/>
    </location>
</feature>
<evidence type="ECO:0000256" key="2">
    <source>
        <dbReference type="ARBA" id="ARBA00007857"/>
    </source>
</evidence>
<dbReference type="Pfam" id="PF16134">
    <property type="entry name" value="THOC2_N"/>
    <property type="match status" value="1"/>
</dbReference>
<feature type="compositionally biased region" description="Pro residues" evidence="5">
    <location>
        <begin position="94"/>
        <end position="107"/>
    </location>
</feature>
<reference evidence="9 10" key="1">
    <citation type="journal article" date="2018" name="Mol. Ecol.">
        <title>The obligate alkalophilic soda-lake fungus Sodiomyces alkalinus has shifted to a protein diet.</title>
        <authorList>
            <person name="Grum-Grzhimaylo A.A."/>
            <person name="Falkoski D.L."/>
            <person name="van den Heuvel J."/>
            <person name="Valero-Jimenez C.A."/>
            <person name="Min B."/>
            <person name="Choi I.G."/>
            <person name="Lipzen A."/>
            <person name="Daum C.G."/>
            <person name="Aanen D.K."/>
            <person name="Tsang A."/>
            <person name="Henrissat B."/>
            <person name="Bilanenko E.N."/>
            <person name="de Vries R.P."/>
            <person name="van Kan J.A.L."/>
            <person name="Grigoriev I.V."/>
            <person name="Debets A.J.M."/>
        </authorList>
    </citation>
    <scope>NUCLEOTIDE SEQUENCE [LARGE SCALE GENOMIC DNA]</scope>
    <source>
        <strain evidence="9 10">F11</strain>
    </source>
</reference>
<feature type="compositionally biased region" description="Basic and acidic residues" evidence="5">
    <location>
        <begin position="1752"/>
        <end position="1777"/>
    </location>
</feature>
<proteinExistence type="inferred from homology"/>
<feature type="region of interest" description="Disordered" evidence="5">
    <location>
        <begin position="566"/>
        <end position="603"/>
    </location>
</feature>
<feature type="compositionally biased region" description="Low complexity" evidence="5">
    <location>
        <begin position="2401"/>
        <end position="2410"/>
    </location>
</feature>
<feature type="region of interest" description="Disordered" evidence="5">
    <location>
        <begin position="1539"/>
        <end position="2472"/>
    </location>
</feature>
<feature type="compositionally biased region" description="Basic and acidic residues" evidence="5">
    <location>
        <begin position="1677"/>
        <end position="1721"/>
    </location>
</feature>
<feature type="domain" description="THO complex subunitTHOC2 C-terminal" evidence="6">
    <location>
        <begin position="1206"/>
        <end position="1513"/>
    </location>
</feature>
<gene>
    <name evidence="9" type="ORF">SODALDRAFT_396360</name>
</gene>
<dbReference type="EMBL" id="ML119052">
    <property type="protein sequence ID" value="ROT40747.1"/>
    <property type="molecule type" value="Genomic_DNA"/>
</dbReference>
<sequence>MPPKRKRPDRSSSDVGRPSPHRPAETSLGQRDRDGFDNAGRGGRGGRNTRRLDRRDSSQTYPAQSSSNNSQPASSPMAARHPAAASSQKLAPTTAPPPPSSVAPAPAPASTSAPASAPAPPPPEPPLPIPSLYSYENLTDDKIASWEAGSRQALVEHGIQSRQDVDVTELSSLFQEFIQSVVDNRLNPADAGACVKEILGPELKEVIKDSYSFEPHTLFLDTFSITVDNHADIYQHKFRDFLIATAISPALIRQVLEAPILQKLGLIRETFVKLGIRHSTNVLYRQANYNLLREESEGYSKLLTELFTTSYENTSTDVPTQVAREAFERIKALIGTFDLDVGRVLDVTLDVFATSLVKASRFFVKLLRVSSWWPRAKILPRNTELGLSGLPLWAVPDHSEADEERLTELKRQRDIRFWERARQKQIQAFFELGGREVSGEDLQRAKASATNPGAEADALRLWIETTQTLPPQGNRVAAQLLGFKLRFYASDFRDGEVLPANLLYLAALLIKIGFISIVDLYPHLWPYDDDMEDFKARKLKEIEEQEREVRGEATKNALLTAGALPDDMIPQQPLSRSREAAARSDATTKTGPDETEKEKPPLEQKGALVTNLLTIGALPEALFFIGRWPWLLEAFPDIIDRLNRILEYSVDKVYRETRPVAPDSMTCPPKQVSDPDQSGVPRGTIKRMELPVKKPMRWPWPDGRQGPADQQYRFYWDDWADVIPVCQTVDDIFTLCRTLLNVSGVNIGRSERLMVKLLEIGAKSLADDTSQHNLDRWQDLLHRTLAPALSTTKSNASISNLLWSLLRLYPVTTRYRIYAEWFQGPTARLPAMKKAFANTKAETQSTMKRISHTNLREMARTLAKTSHSSPGIVCKVALEQISSYGNLTDAVVECAQYFTDLSKDVLIWSLMDALGTNQRSRTQASYILSISKWLQALSDFTGKVFRRYDELDITPILRYVNDQLFHGNSTDLIILEELVANMGGIIQTPHIGEDQVMAMSGMALLQRHTLLSMKDKRFESASSAKRLTRALVDSRLAGRLLVNLAQFKQSASFRLPDDGAHIKFLSSMIDNSHQILLQYIDFLRAHLDAEDFDRLVPTISQLMLDFGLEAGLAFMIGRDSLATHLFSKTALPAAKVPAQPAADAEGDVIMGDDPSSGSSNATQAANLSPSLEPEGTTPDQPNGGGGSDAVQAVVESIRARTPTSVWKHISPEFFVIFWALQLGDLVVPWASYRLAQNRQQELFKQVSRDRTLMTAVRDAKAKTYQDSATGLMKEGQQHSERVAKAKVFITKRMDSWFTGDINKLNGISDAIIEQCLFPRLVLSKIDTEYSYALIRHLHELSCPNFRLMVLYDRLFKANRLRTMLFTCTVQEAENLGRFFHNALRDLAKWHKDSVAYEKEAIGKNERRPHGRFGFADTFGHDGQPTSHLDHARFQDLLYGWHKNLNLALKSCLSGTEWMHIRNAITFLTEVHQFFPAIKFMGSQFQQQLEEIGKREENSRGDLSTTARGVLTKLAKMEKTWVIPAAFRTNLSAKNLAQAMEDEQAAASNLRPSAPEFQPRSTTGDKEDGEVRDTSRDKTQASNAGAQRQNLPPATTQKETTPASNAQRASAATANAANNEPSNQKQATGPAAAQQATTNTSTIPNRGLANSHPSPNLPSRPPGPIPDHRLLNHFRPAASHERRDVKEHREAQGHRDVREQKETNREFREPRDLRDRDTRVPEPARTNPPRDFPNPERRVQDTSGPAGASGRSFENERNARQENQHGRRGEHAAPDREAVPPSCRTADAVRPAREGSSAVASAAGGDEPPMNPARAALIQGEAPTRADRVDRHDRVGKDRGRPHEPDRRGRGQGQGQGQGPGQQMPEPGHDRPEMMNAERAALFQDGRPQPPSRPPRDEVRDRGAIRASSPRPGPGGRHHPDATGDMVRDDSNGPGRPPYADRRGHPRESRGEGPPGPHARSTDGDREDRPAPDNNTREAFLGRSSDHDHGRPRQDDTYGRLNYPIQSVVNDVPSGPRGRGSRPMRGNANALNTPPPRMNDRFQPRADNHAGIDLEERNAPSGPAGSGRGTRSQFATGPGSVGPSHPPGPTPDRGRQNRADMPASSPRQPGPETPVVSGVHPDRLAQISGAPPPPPGPGSSHGPGHHTRQSQLGGTPDRQPVTPSDSGRTLPRHVHVNDSPAPDMAPPTGPAASSSSDRRRGGGRRQLEGINSMLQQAQDPNRSSIGRGRSSRVNLANSDAQVLTGGSPVTTPSNERSDPVRQQDKTAANAEERVRGERERGRDRDRDRDRDRERGDRERERGRESHRERERDRDRGHRDGERPSRGSRRSSRDRSLKHEQEHNKDSREYRDRQGTAPGGREESRRSALDTGSTGSREAPEPAPHGREAGGGGRESRHRSSREGAAASASGSKGEDWGGSMRGHPRGGPPRDRGLRTGDERRGDAGREGGREDRGRKRRSEDAAGFPTEKRPRR</sequence>
<evidence type="ECO:0000259" key="7">
    <source>
        <dbReference type="Pfam" id="PF11732"/>
    </source>
</evidence>
<feature type="compositionally biased region" description="Polar residues" evidence="5">
    <location>
        <begin position="2211"/>
        <end position="2220"/>
    </location>
</feature>
<name>A0A3N2Q1X2_SODAK</name>
<feature type="compositionally biased region" description="Low complexity" evidence="5">
    <location>
        <begin position="1794"/>
        <end position="1804"/>
    </location>
</feature>
<feature type="region of interest" description="Disordered" evidence="5">
    <location>
        <begin position="661"/>
        <end position="683"/>
    </location>
</feature>
<feature type="compositionally biased region" description="Low complexity" evidence="5">
    <location>
        <begin position="62"/>
        <end position="75"/>
    </location>
</feature>
<keyword evidence="4" id="KW-0539">Nucleus</keyword>
<dbReference type="Proteomes" id="UP000272025">
    <property type="component" value="Unassembled WGS sequence"/>
</dbReference>
<evidence type="ECO:0000313" key="10">
    <source>
        <dbReference type="Proteomes" id="UP000272025"/>
    </source>
</evidence>
<feature type="compositionally biased region" description="Pro residues" evidence="5">
    <location>
        <begin position="1654"/>
        <end position="1664"/>
    </location>
</feature>
<feature type="compositionally biased region" description="Basic and acidic residues" evidence="5">
    <location>
        <begin position="1893"/>
        <end position="1903"/>
    </location>
</feature>
<organism evidence="9 10">
    <name type="scientific">Sodiomyces alkalinus (strain CBS 110278 / VKM F-3762 / F11)</name>
    <name type="common">Alkaliphilic filamentous fungus</name>
    <dbReference type="NCBI Taxonomy" id="1314773"/>
    <lineage>
        <taxon>Eukaryota</taxon>
        <taxon>Fungi</taxon>
        <taxon>Dikarya</taxon>
        <taxon>Ascomycota</taxon>
        <taxon>Pezizomycotina</taxon>
        <taxon>Sordariomycetes</taxon>
        <taxon>Hypocreomycetidae</taxon>
        <taxon>Glomerellales</taxon>
        <taxon>Plectosphaerellaceae</taxon>
        <taxon>Sodiomyces</taxon>
    </lineage>
</organism>
<feature type="compositionally biased region" description="Basic and acidic residues" evidence="5">
    <location>
        <begin position="2427"/>
        <end position="2460"/>
    </location>
</feature>
<dbReference type="InterPro" id="IPR021726">
    <property type="entry name" value="THO_THOC2_N"/>
</dbReference>
<accession>A0A3N2Q1X2</accession>
<feature type="domain" description="THO complex subunitTHOC2 N-terminal" evidence="7">
    <location>
        <begin position="862"/>
        <end position="938"/>
    </location>
</feature>
<feature type="compositionally biased region" description="Basic and acidic residues" evidence="5">
    <location>
        <begin position="1938"/>
        <end position="1950"/>
    </location>
</feature>
<feature type="region of interest" description="Disordered" evidence="5">
    <location>
        <begin position="1"/>
        <end position="133"/>
    </location>
</feature>
<feature type="compositionally biased region" description="Basic and acidic residues" evidence="5">
    <location>
        <begin position="1823"/>
        <end position="1848"/>
    </location>
</feature>
<dbReference type="Pfam" id="PF11732">
    <property type="entry name" value="Thoc2"/>
    <property type="match status" value="1"/>
</dbReference>
<keyword evidence="10" id="KW-1185">Reference proteome</keyword>
<feature type="compositionally biased region" description="Basic and acidic residues" evidence="5">
    <location>
        <begin position="1983"/>
        <end position="1997"/>
    </location>
</feature>
<feature type="compositionally biased region" description="Polar residues" evidence="5">
    <location>
        <begin position="1155"/>
        <end position="1169"/>
    </location>
</feature>
<protein>
    <recommendedName>
        <fullName evidence="3">THO complex subunit 2</fullName>
    </recommendedName>
</protein>
<feature type="compositionally biased region" description="Polar residues" evidence="5">
    <location>
        <begin position="1579"/>
        <end position="1601"/>
    </location>
</feature>
<dbReference type="PANTHER" id="PTHR21597:SF0">
    <property type="entry name" value="THO COMPLEX SUBUNIT 2"/>
    <property type="match status" value="1"/>
</dbReference>
<dbReference type="OrthoDB" id="29024at2759"/>